<gene>
    <name evidence="1" type="ORF">DL89DRAFT_24095</name>
</gene>
<dbReference type="RefSeq" id="XP_040748113.1">
    <property type="nucleotide sequence ID" value="XM_040885007.1"/>
</dbReference>
<reference evidence="1 2" key="1">
    <citation type="submission" date="2016-07" db="EMBL/GenBank/DDBJ databases">
        <title>Pervasive Adenine N6-methylation of Active Genes in Fungi.</title>
        <authorList>
            <consortium name="DOE Joint Genome Institute"/>
            <person name="Mondo S.J."/>
            <person name="Dannebaum R.O."/>
            <person name="Kuo R.C."/>
            <person name="Labutti K."/>
            <person name="Haridas S."/>
            <person name="Kuo A."/>
            <person name="Salamov A."/>
            <person name="Ahrendt S.R."/>
            <person name="Lipzen A."/>
            <person name="Sullivan W."/>
            <person name="Andreopoulos W.B."/>
            <person name="Clum A."/>
            <person name="Lindquist E."/>
            <person name="Daum C."/>
            <person name="Ramamoorthy G.K."/>
            <person name="Gryganskyi A."/>
            <person name="Culley D."/>
            <person name="Magnuson J.K."/>
            <person name="James T.Y."/>
            <person name="O'Malley M.A."/>
            <person name="Stajich J.E."/>
            <person name="Spatafora J.W."/>
            <person name="Visel A."/>
            <person name="Grigoriev I.V."/>
        </authorList>
    </citation>
    <scope>NUCLEOTIDE SEQUENCE [LARGE SCALE GENOMIC DNA]</scope>
    <source>
        <strain evidence="1 2">ATCC 12442</strain>
    </source>
</reference>
<organism evidence="1 2">
    <name type="scientific">Linderina pennispora</name>
    <dbReference type="NCBI Taxonomy" id="61395"/>
    <lineage>
        <taxon>Eukaryota</taxon>
        <taxon>Fungi</taxon>
        <taxon>Fungi incertae sedis</taxon>
        <taxon>Zoopagomycota</taxon>
        <taxon>Kickxellomycotina</taxon>
        <taxon>Kickxellomycetes</taxon>
        <taxon>Kickxellales</taxon>
        <taxon>Kickxellaceae</taxon>
        <taxon>Linderina</taxon>
    </lineage>
</organism>
<dbReference type="Gene3D" id="2.70.50.70">
    <property type="match status" value="1"/>
</dbReference>
<accession>A0A1Y1WN58</accession>
<proteinExistence type="predicted"/>
<dbReference type="EMBL" id="MCFD01000001">
    <property type="protein sequence ID" value="ORX74902.1"/>
    <property type="molecule type" value="Genomic_DNA"/>
</dbReference>
<protein>
    <submittedName>
        <fullName evidence="1">Uncharacterized protein</fullName>
    </submittedName>
</protein>
<evidence type="ECO:0000313" key="2">
    <source>
        <dbReference type="Proteomes" id="UP000193922"/>
    </source>
</evidence>
<sequence length="203" mass="22163">MYMLVLKMLLREPRGASMRMTVSLYLPGSLIPRYTLEIQTSPLLIASMVASTSAHMAMISPCPRYYPRGEKCPSLPFPSLPFPSFGYIVGLPDSHPFGYHQPLCRHTILWLSPAGTWTASQTVTVKFSLGGAPHEGGHCEFSLSYDGGRTFAAVHQGLGKCLSMLGPTIFAHSPLRFPRISQGQTRLHLCGHGSALLATVSFK</sequence>
<keyword evidence="2" id="KW-1185">Reference proteome</keyword>
<evidence type="ECO:0000313" key="1">
    <source>
        <dbReference type="EMBL" id="ORX74902.1"/>
    </source>
</evidence>
<dbReference type="OrthoDB" id="2342176at2759"/>
<name>A0A1Y1WN58_9FUNG</name>
<dbReference type="Proteomes" id="UP000193922">
    <property type="component" value="Unassembled WGS sequence"/>
</dbReference>
<dbReference type="AlphaFoldDB" id="A0A1Y1WN58"/>
<dbReference type="GeneID" id="63801655"/>
<comment type="caution">
    <text evidence="1">The sequence shown here is derived from an EMBL/GenBank/DDBJ whole genome shotgun (WGS) entry which is preliminary data.</text>
</comment>